<keyword evidence="2" id="KW-1185">Reference proteome</keyword>
<dbReference type="EMBL" id="CM001752">
    <property type="protein sequence ID" value="KJB79813.1"/>
    <property type="molecule type" value="Genomic_DNA"/>
</dbReference>
<dbReference type="Proteomes" id="UP000032304">
    <property type="component" value="Chromosome 13"/>
</dbReference>
<reference evidence="1 2" key="1">
    <citation type="journal article" date="2012" name="Nature">
        <title>Repeated polyploidization of Gossypium genomes and the evolution of spinnable cotton fibres.</title>
        <authorList>
            <person name="Paterson A.H."/>
            <person name="Wendel J.F."/>
            <person name="Gundlach H."/>
            <person name="Guo H."/>
            <person name="Jenkins J."/>
            <person name="Jin D."/>
            <person name="Llewellyn D."/>
            <person name="Showmaker K.C."/>
            <person name="Shu S."/>
            <person name="Udall J."/>
            <person name="Yoo M.J."/>
            <person name="Byers R."/>
            <person name="Chen W."/>
            <person name="Doron-Faigenboim A."/>
            <person name="Duke M.V."/>
            <person name="Gong L."/>
            <person name="Grimwood J."/>
            <person name="Grover C."/>
            <person name="Grupp K."/>
            <person name="Hu G."/>
            <person name="Lee T.H."/>
            <person name="Li J."/>
            <person name="Lin L."/>
            <person name="Liu T."/>
            <person name="Marler B.S."/>
            <person name="Page J.T."/>
            <person name="Roberts A.W."/>
            <person name="Romanel E."/>
            <person name="Sanders W.S."/>
            <person name="Szadkowski E."/>
            <person name="Tan X."/>
            <person name="Tang H."/>
            <person name="Xu C."/>
            <person name="Wang J."/>
            <person name="Wang Z."/>
            <person name="Zhang D."/>
            <person name="Zhang L."/>
            <person name="Ashrafi H."/>
            <person name="Bedon F."/>
            <person name="Bowers J.E."/>
            <person name="Brubaker C.L."/>
            <person name="Chee P.W."/>
            <person name="Das S."/>
            <person name="Gingle A.R."/>
            <person name="Haigler C.H."/>
            <person name="Harker D."/>
            <person name="Hoffmann L.V."/>
            <person name="Hovav R."/>
            <person name="Jones D.C."/>
            <person name="Lemke C."/>
            <person name="Mansoor S."/>
            <person name="ur Rahman M."/>
            <person name="Rainville L.N."/>
            <person name="Rambani A."/>
            <person name="Reddy U.K."/>
            <person name="Rong J.K."/>
            <person name="Saranga Y."/>
            <person name="Scheffler B.E."/>
            <person name="Scheffler J.A."/>
            <person name="Stelly D.M."/>
            <person name="Triplett B.A."/>
            <person name="Van Deynze A."/>
            <person name="Vaslin M.F."/>
            <person name="Waghmare V.N."/>
            <person name="Walford S.A."/>
            <person name="Wright R.J."/>
            <person name="Zaki E.A."/>
            <person name="Zhang T."/>
            <person name="Dennis E.S."/>
            <person name="Mayer K.F."/>
            <person name="Peterson D.G."/>
            <person name="Rokhsar D.S."/>
            <person name="Wang X."/>
            <person name="Schmutz J."/>
        </authorList>
    </citation>
    <scope>NUCLEOTIDE SEQUENCE [LARGE SCALE GENOMIC DNA]</scope>
</reference>
<dbReference type="Gramene" id="KJB79813">
    <property type="protein sequence ID" value="KJB79813"/>
    <property type="gene ID" value="B456_013G067900"/>
</dbReference>
<name>A0A0D2TWE4_GOSRA</name>
<dbReference type="PANTHER" id="PTHR31969">
    <property type="entry name" value="GEM-LIKE PROTEIN 2"/>
    <property type="match status" value="1"/>
</dbReference>
<evidence type="ECO:0000313" key="2">
    <source>
        <dbReference type="Proteomes" id="UP000032304"/>
    </source>
</evidence>
<proteinExistence type="predicted"/>
<accession>A0A0D2TWE4</accession>
<organism evidence="1 2">
    <name type="scientific">Gossypium raimondii</name>
    <name type="common">Peruvian cotton</name>
    <name type="synonym">Gossypium klotzschianum subsp. raimondii</name>
    <dbReference type="NCBI Taxonomy" id="29730"/>
    <lineage>
        <taxon>Eukaryota</taxon>
        <taxon>Viridiplantae</taxon>
        <taxon>Streptophyta</taxon>
        <taxon>Embryophyta</taxon>
        <taxon>Tracheophyta</taxon>
        <taxon>Spermatophyta</taxon>
        <taxon>Magnoliopsida</taxon>
        <taxon>eudicotyledons</taxon>
        <taxon>Gunneridae</taxon>
        <taxon>Pentapetalae</taxon>
        <taxon>rosids</taxon>
        <taxon>malvids</taxon>
        <taxon>Malvales</taxon>
        <taxon>Malvaceae</taxon>
        <taxon>Malvoideae</taxon>
        <taxon>Gossypium</taxon>
    </lineage>
</organism>
<sequence length="174" mass="19561">MKNQILGQVIVVPLKTIMYGVKRTPRRYLLDSASQNFVLKRINNIGKNVDTFGHGVREHVIFGTAVRVGPKISETVKGKLSLGARILQVGGVEKIFKQLTAGPIAGLLFISSQKVGCCSDRSNEIPSTIEELVRAHYKVSIYLIYFPLSQIVFKYLQQVIFFQRLLHDVLQVTF</sequence>
<gene>
    <name evidence="1" type="ORF">B456_013G067900</name>
</gene>
<dbReference type="AlphaFoldDB" id="A0A0D2TWE4"/>
<protein>
    <submittedName>
        <fullName evidence="1">Uncharacterized protein</fullName>
    </submittedName>
</protein>
<evidence type="ECO:0000313" key="1">
    <source>
        <dbReference type="EMBL" id="KJB79813.1"/>
    </source>
</evidence>
<dbReference type="eggNOG" id="ENOG502QUKI">
    <property type="taxonomic scope" value="Eukaryota"/>
</dbReference>
<dbReference type="InterPro" id="IPR037848">
    <property type="entry name" value="GEM-like"/>
</dbReference>
<dbReference type="OMA" id="TIEELVW"/>
<dbReference type="STRING" id="29730.A0A0D2TWE4"/>